<protein>
    <submittedName>
        <fullName evidence="6">Alpha_adaptinC2 domain-containing protein</fullName>
    </submittedName>
</protein>
<dbReference type="GO" id="GO:0016192">
    <property type="term" value="P:vesicle-mediated transport"/>
    <property type="evidence" value="ECO:0007669"/>
    <property type="project" value="InterPro"/>
</dbReference>
<comment type="caution">
    <text evidence="6">The sequence shown here is derived from an EMBL/GenBank/DDBJ whole genome shotgun (WGS) entry which is preliminary data.</text>
</comment>
<dbReference type="Gene3D" id="1.25.10.10">
    <property type="entry name" value="Leucine-rich Repeat Variant"/>
    <property type="match status" value="1"/>
</dbReference>
<feature type="non-terminal residue" evidence="6">
    <location>
        <position position="1"/>
    </location>
</feature>
<evidence type="ECO:0000256" key="2">
    <source>
        <dbReference type="ARBA" id="ARBA00022448"/>
    </source>
</evidence>
<keyword evidence="3" id="KW-0653">Protein transport</keyword>
<dbReference type="AlphaFoldDB" id="A0A6A0ALH6"/>
<dbReference type="Pfam" id="PF01602">
    <property type="entry name" value="Adaptin_N"/>
    <property type="match status" value="1"/>
</dbReference>
<dbReference type="SUPFAM" id="SSF48371">
    <property type="entry name" value="ARM repeat"/>
    <property type="match status" value="1"/>
</dbReference>
<dbReference type="GO" id="GO:0030117">
    <property type="term" value="C:membrane coat"/>
    <property type="evidence" value="ECO:0007669"/>
    <property type="project" value="InterPro"/>
</dbReference>
<name>A0A6A0ALH6_HAELA</name>
<dbReference type="EMBL" id="BLLF01009376">
    <property type="protein sequence ID" value="GFH33706.1"/>
    <property type="molecule type" value="Genomic_DNA"/>
</dbReference>
<dbReference type="InterPro" id="IPR011989">
    <property type="entry name" value="ARM-like"/>
</dbReference>
<evidence type="ECO:0000313" key="6">
    <source>
        <dbReference type="EMBL" id="GFH33706.1"/>
    </source>
</evidence>
<dbReference type="InterPro" id="IPR050840">
    <property type="entry name" value="Adaptor_Complx_Large_Subunit"/>
</dbReference>
<proteinExistence type="predicted"/>
<evidence type="ECO:0000256" key="4">
    <source>
        <dbReference type="ARBA" id="ARBA00023136"/>
    </source>
</evidence>
<feature type="domain" description="Clathrin/coatomer adaptor adaptin-like N-terminal" evidence="5">
    <location>
        <begin position="1"/>
        <end position="65"/>
    </location>
</feature>
<keyword evidence="4" id="KW-0472">Membrane</keyword>
<gene>
    <name evidence="6" type="ORF">HaLaN_33114</name>
</gene>
<evidence type="ECO:0000256" key="3">
    <source>
        <dbReference type="ARBA" id="ARBA00022927"/>
    </source>
</evidence>
<comment type="subcellular location">
    <subcellularLocation>
        <location evidence="1">Endomembrane system</location>
    </subcellularLocation>
</comment>
<dbReference type="InterPro" id="IPR002553">
    <property type="entry name" value="Clathrin/coatomer_adapt-like_N"/>
</dbReference>
<feature type="non-terminal residue" evidence="6">
    <location>
        <position position="113"/>
    </location>
</feature>
<organism evidence="6 7">
    <name type="scientific">Haematococcus lacustris</name>
    <name type="common">Green alga</name>
    <name type="synonym">Haematococcus pluvialis</name>
    <dbReference type="NCBI Taxonomy" id="44745"/>
    <lineage>
        <taxon>Eukaryota</taxon>
        <taxon>Viridiplantae</taxon>
        <taxon>Chlorophyta</taxon>
        <taxon>core chlorophytes</taxon>
        <taxon>Chlorophyceae</taxon>
        <taxon>CS clade</taxon>
        <taxon>Chlamydomonadales</taxon>
        <taxon>Haematococcaceae</taxon>
        <taxon>Haematococcus</taxon>
    </lineage>
</organism>
<dbReference type="PANTHER" id="PTHR22780">
    <property type="entry name" value="ADAPTIN, ALPHA/GAMMA/EPSILON"/>
    <property type="match status" value="1"/>
</dbReference>
<dbReference type="Proteomes" id="UP000485058">
    <property type="component" value="Unassembled WGS sequence"/>
</dbReference>
<dbReference type="GO" id="GO:0006886">
    <property type="term" value="P:intracellular protein transport"/>
    <property type="evidence" value="ECO:0007669"/>
    <property type="project" value="InterPro"/>
</dbReference>
<dbReference type="GO" id="GO:0012505">
    <property type="term" value="C:endomembrane system"/>
    <property type="evidence" value="ECO:0007669"/>
    <property type="project" value="UniProtKB-SubCell"/>
</dbReference>
<reference evidence="6 7" key="1">
    <citation type="submission" date="2020-02" db="EMBL/GenBank/DDBJ databases">
        <title>Draft genome sequence of Haematococcus lacustris strain NIES-144.</title>
        <authorList>
            <person name="Morimoto D."/>
            <person name="Nakagawa S."/>
            <person name="Yoshida T."/>
            <person name="Sawayama S."/>
        </authorList>
    </citation>
    <scope>NUCLEOTIDE SEQUENCE [LARGE SCALE GENOMIC DNA]</scope>
    <source>
        <strain evidence="6 7">NIES-144</strain>
    </source>
</reference>
<evidence type="ECO:0000259" key="5">
    <source>
        <dbReference type="Pfam" id="PF01602"/>
    </source>
</evidence>
<keyword evidence="2" id="KW-0813">Transport</keyword>
<evidence type="ECO:0000256" key="1">
    <source>
        <dbReference type="ARBA" id="ARBA00004308"/>
    </source>
</evidence>
<evidence type="ECO:0000313" key="7">
    <source>
        <dbReference type="Proteomes" id="UP000485058"/>
    </source>
</evidence>
<accession>A0A6A0ALH6</accession>
<dbReference type="InterPro" id="IPR016024">
    <property type="entry name" value="ARM-type_fold"/>
</dbReference>
<sequence>LLEKAGDFVSDDIWHRVVQLVTNNPTMQQYAASSTVEMLRRGAAHESLVCTAAYLLGEYGRLVSDQGLLMTAYIKLHLADPGDAALHREVMGLFERYQKFMDAELQQRASEYL</sequence>
<keyword evidence="7" id="KW-1185">Reference proteome</keyword>